<dbReference type="PANTHER" id="PTHR10110:SF86">
    <property type="entry name" value="SODIUM_HYDROGEN EXCHANGER 7"/>
    <property type="match status" value="1"/>
</dbReference>
<evidence type="ECO:0000259" key="11">
    <source>
        <dbReference type="Pfam" id="PF00999"/>
    </source>
</evidence>
<dbReference type="GO" id="GO:0098719">
    <property type="term" value="P:sodium ion import across plasma membrane"/>
    <property type="evidence" value="ECO:0007669"/>
    <property type="project" value="TreeGrafter"/>
</dbReference>
<feature type="domain" description="Cation/H+ exchanger transmembrane" evidence="11">
    <location>
        <begin position="3"/>
        <end position="391"/>
    </location>
</feature>
<dbReference type="RefSeq" id="WP_246352516.1">
    <property type="nucleotide sequence ID" value="NZ_JACIJF010000018.1"/>
</dbReference>
<feature type="transmembrane region" description="Helical" evidence="10">
    <location>
        <begin position="74"/>
        <end position="95"/>
    </location>
</feature>
<keyword evidence="10" id="KW-0997">Cell inner membrane</keyword>
<evidence type="ECO:0000313" key="12">
    <source>
        <dbReference type="EMBL" id="MBB5712487.1"/>
    </source>
</evidence>
<feature type="transmembrane region" description="Helical" evidence="10">
    <location>
        <begin position="20"/>
        <end position="39"/>
    </location>
</feature>
<keyword evidence="2 10" id="KW-0813">Transport</keyword>
<organism evidence="12 13">
    <name type="scientific">Sphingomonas xinjiangensis</name>
    <dbReference type="NCBI Taxonomy" id="643568"/>
    <lineage>
        <taxon>Bacteria</taxon>
        <taxon>Pseudomonadati</taxon>
        <taxon>Pseudomonadota</taxon>
        <taxon>Alphaproteobacteria</taxon>
        <taxon>Sphingomonadales</taxon>
        <taxon>Sphingomonadaceae</taxon>
        <taxon>Sphingomonas</taxon>
    </lineage>
</organism>
<evidence type="ECO:0000256" key="1">
    <source>
        <dbReference type="ARBA" id="ARBA00004651"/>
    </source>
</evidence>
<evidence type="ECO:0000256" key="6">
    <source>
        <dbReference type="ARBA" id="ARBA00023053"/>
    </source>
</evidence>
<evidence type="ECO:0000313" key="13">
    <source>
        <dbReference type="Proteomes" id="UP000527143"/>
    </source>
</evidence>
<evidence type="ECO:0000256" key="4">
    <source>
        <dbReference type="ARBA" id="ARBA00022692"/>
    </source>
</evidence>
<keyword evidence="4 10" id="KW-0812">Transmembrane</keyword>
<evidence type="ECO:0000256" key="8">
    <source>
        <dbReference type="ARBA" id="ARBA00023136"/>
    </source>
</evidence>
<accession>A0A840YS35</accession>
<feature type="transmembrane region" description="Helical" evidence="10">
    <location>
        <begin position="339"/>
        <end position="358"/>
    </location>
</feature>
<dbReference type="GO" id="GO:0005886">
    <property type="term" value="C:plasma membrane"/>
    <property type="evidence" value="ECO:0007669"/>
    <property type="project" value="UniProtKB-SubCell"/>
</dbReference>
<evidence type="ECO:0000256" key="9">
    <source>
        <dbReference type="ARBA" id="ARBA00023201"/>
    </source>
</evidence>
<comment type="function">
    <text evidence="10">Na(+)/H(+) antiporter that extrudes sodium in exchange for external protons.</text>
</comment>
<sequence>MLVAVLALHYVARRLNLPPAAALLVGGGGLAFLPGLPSVELDPELVLVLFLPPLLMDGAWFTALAPFRRNLAGILSLAIGAVLFTAIVVACVAKTLIPGLPWAACIALGAIVSPPDAVAARAVLQRVRLPRRLTALLEGESLLNDATGLVLFRFAVAAVLTGSFSLAEATGSFVVLVVGGVLVGGGVGGLWVRILRSLEDDNLMIALSALVCWLAYIAGELLHVSGVIATVTAGLVCGWYQHVVFSASVRVRAVAFWKVMTFLLEAAVFVLIGFSLRGVLDRLGGPAVVLETMAQPVLLIVLTVLIARFLWIFGADLLVKLLRSAGARHLRPLGSRASLVMSWAGMRGVVTLAVALTLPDAMPGRDLMLVTAFAVIFMTVLLQGTTLGAVIKLARPAEEKDAIAPMNLHAAETAMFKAQFAAVERLAFDGDGELLHPQLLDRYRTRATASSKFELDLEERTRRIIEHFDIVLAAVAAGRAELVRLHRNGQIERAISRNDGEMHGRIEQAYLSYSRQQIQYYSDLNAKVLGYRPPEIIVLHLNSLNAAVADRLLKVFKELDYRFVSLAEAQSDRAYQQSPAHATRFGPMWGYRWARERSIKVDGSLEQEPPQWIATYAAGK</sequence>
<feature type="transmembrane region" description="Helical" evidence="10">
    <location>
        <begin position="296"/>
        <end position="319"/>
    </location>
</feature>
<feature type="transmembrane region" description="Helical" evidence="10">
    <location>
        <begin position="173"/>
        <end position="195"/>
    </location>
</feature>
<dbReference type="GO" id="GO:0015385">
    <property type="term" value="F:sodium:proton antiporter activity"/>
    <property type="evidence" value="ECO:0007669"/>
    <property type="project" value="InterPro"/>
</dbReference>
<gene>
    <name evidence="12" type="ORF">FHT02_003747</name>
</gene>
<keyword evidence="6 10" id="KW-0915">Sodium</keyword>
<dbReference type="InterPro" id="IPR006153">
    <property type="entry name" value="Cation/H_exchanger_TM"/>
</dbReference>
<feature type="transmembrane region" description="Helical" evidence="10">
    <location>
        <begin position="202"/>
        <end position="218"/>
    </location>
</feature>
<evidence type="ECO:0000256" key="5">
    <source>
        <dbReference type="ARBA" id="ARBA00022989"/>
    </source>
</evidence>
<protein>
    <submittedName>
        <fullName evidence="12">CPA1 family monovalent cation:H+ antiporter</fullName>
    </submittedName>
</protein>
<evidence type="ECO:0000256" key="7">
    <source>
        <dbReference type="ARBA" id="ARBA00023065"/>
    </source>
</evidence>
<comment type="caution">
    <text evidence="10">Lacks conserved residue(s) required for the propagation of feature annotation.</text>
</comment>
<keyword evidence="10" id="KW-0050">Antiport</keyword>
<feature type="transmembrane region" description="Helical" evidence="10">
    <location>
        <begin position="45"/>
        <end position="67"/>
    </location>
</feature>
<feature type="transmembrane region" description="Helical" evidence="10">
    <location>
        <begin position="370"/>
        <end position="391"/>
    </location>
</feature>
<comment type="similarity">
    <text evidence="10">Belongs to the monovalent cation:proton antiporter 1 (CPA1) transporter (TC 2.A.36) family.</text>
</comment>
<dbReference type="GO" id="GO:0015386">
    <property type="term" value="F:potassium:proton antiporter activity"/>
    <property type="evidence" value="ECO:0007669"/>
    <property type="project" value="TreeGrafter"/>
</dbReference>
<evidence type="ECO:0000256" key="3">
    <source>
        <dbReference type="ARBA" id="ARBA00022475"/>
    </source>
</evidence>
<dbReference type="Gene3D" id="6.10.140.1330">
    <property type="match status" value="1"/>
</dbReference>
<feature type="transmembrane region" description="Helical" evidence="10">
    <location>
        <begin position="145"/>
        <end position="167"/>
    </location>
</feature>
<dbReference type="InterPro" id="IPR004705">
    <property type="entry name" value="Cation/H_exchanger_CPA1_bac"/>
</dbReference>
<evidence type="ECO:0000256" key="2">
    <source>
        <dbReference type="ARBA" id="ARBA00022448"/>
    </source>
</evidence>
<keyword evidence="13" id="KW-1185">Reference proteome</keyword>
<keyword evidence="7 10" id="KW-0406">Ion transport</keyword>
<dbReference type="GO" id="GO:0051453">
    <property type="term" value="P:regulation of intracellular pH"/>
    <property type="evidence" value="ECO:0007669"/>
    <property type="project" value="TreeGrafter"/>
</dbReference>
<keyword evidence="8 10" id="KW-0472">Membrane</keyword>
<dbReference type="Proteomes" id="UP000527143">
    <property type="component" value="Unassembled WGS sequence"/>
</dbReference>
<evidence type="ECO:0000256" key="10">
    <source>
        <dbReference type="RuleBase" id="RU366002"/>
    </source>
</evidence>
<dbReference type="Pfam" id="PF00999">
    <property type="entry name" value="Na_H_Exchanger"/>
    <property type="match status" value="1"/>
</dbReference>
<dbReference type="NCBIfam" id="TIGR00831">
    <property type="entry name" value="a_cpa1"/>
    <property type="match status" value="1"/>
</dbReference>
<keyword evidence="9 10" id="KW-0739">Sodium transport</keyword>
<dbReference type="EMBL" id="JACIJF010000018">
    <property type="protein sequence ID" value="MBB5712487.1"/>
    <property type="molecule type" value="Genomic_DNA"/>
</dbReference>
<dbReference type="AlphaFoldDB" id="A0A840YS35"/>
<keyword evidence="3" id="KW-1003">Cell membrane</keyword>
<dbReference type="InterPro" id="IPR018422">
    <property type="entry name" value="Cation/H_exchanger_CPA1"/>
</dbReference>
<comment type="subcellular location">
    <subcellularLocation>
        <location evidence="10">Cell inner membrane</location>
        <topology evidence="10">Multi-pass membrane protein</topology>
    </subcellularLocation>
    <subcellularLocation>
        <location evidence="1">Cell membrane</location>
        <topology evidence="1">Multi-pass membrane protein</topology>
    </subcellularLocation>
</comment>
<comment type="caution">
    <text evidence="12">The sequence shown here is derived from an EMBL/GenBank/DDBJ whole genome shotgun (WGS) entry which is preliminary data.</text>
</comment>
<name>A0A840YS35_9SPHN</name>
<reference evidence="12 13" key="1">
    <citation type="submission" date="2020-08" db="EMBL/GenBank/DDBJ databases">
        <title>Genomic Encyclopedia of Type Strains, Phase IV (KMG-IV): sequencing the most valuable type-strain genomes for metagenomic binning, comparative biology and taxonomic classification.</title>
        <authorList>
            <person name="Goeker M."/>
        </authorList>
    </citation>
    <scope>NUCLEOTIDE SEQUENCE [LARGE SCALE GENOMIC DNA]</scope>
    <source>
        <strain evidence="12 13">DSM 26736</strain>
    </source>
</reference>
<proteinExistence type="inferred from homology"/>
<feature type="transmembrane region" description="Helical" evidence="10">
    <location>
        <begin position="255"/>
        <end position="276"/>
    </location>
</feature>
<keyword evidence="5 10" id="KW-1133">Transmembrane helix</keyword>
<dbReference type="PANTHER" id="PTHR10110">
    <property type="entry name" value="SODIUM/HYDROGEN EXCHANGER"/>
    <property type="match status" value="1"/>
</dbReference>